<comment type="caution">
    <text evidence="1">The sequence shown here is derived from an EMBL/GenBank/DDBJ whole genome shotgun (WGS) entry which is preliminary data.</text>
</comment>
<evidence type="ECO:0000313" key="2">
    <source>
        <dbReference type="Proteomes" id="UP000823775"/>
    </source>
</evidence>
<dbReference type="EMBL" id="JACEIK010007899">
    <property type="protein sequence ID" value="MCE3050777.1"/>
    <property type="molecule type" value="Genomic_DNA"/>
</dbReference>
<dbReference type="PANTHER" id="PTHR34676">
    <property type="entry name" value="DUF4219 DOMAIN-CONTAINING PROTEIN-RELATED"/>
    <property type="match status" value="1"/>
</dbReference>
<gene>
    <name evidence="1" type="ORF">HAX54_048058</name>
</gene>
<name>A0ABS8WMN9_DATST</name>
<proteinExistence type="predicted"/>
<reference evidence="1 2" key="1">
    <citation type="journal article" date="2021" name="BMC Genomics">
        <title>Datura genome reveals duplications of psychoactive alkaloid biosynthetic genes and high mutation rate following tissue culture.</title>
        <authorList>
            <person name="Rajewski A."/>
            <person name="Carter-House D."/>
            <person name="Stajich J."/>
            <person name="Litt A."/>
        </authorList>
    </citation>
    <scope>NUCLEOTIDE SEQUENCE [LARGE SCALE GENOMIC DNA]</scope>
    <source>
        <strain evidence="1">AR-01</strain>
    </source>
</reference>
<accession>A0ABS8WMN9</accession>
<protein>
    <submittedName>
        <fullName evidence="1">Uncharacterized protein</fullName>
    </submittedName>
</protein>
<dbReference type="Proteomes" id="UP000823775">
    <property type="component" value="Unassembled WGS sequence"/>
</dbReference>
<evidence type="ECO:0000313" key="1">
    <source>
        <dbReference type="EMBL" id="MCE3050777.1"/>
    </source>
</evidence>
<dbReference type="PANTHER" id="PTHR34676:SF8">
    <property type="entry name" value="TRANSMEMBRANE PROTEIN"/>
    <property type="match status" value="1"/>
</dbReference>
<organism evidence="1 2">
    <name type="scientific">Datura stramonium</name>
    <name type="common">Jimsonweed</name>
    <name type="synonym">Common thornapple</name>
    <dbReference type="NCBI Taxonomy" id="4076"/>
    <lineage>
        <taxon>Eukaryota</taxon>
        <taxon>Viridiplantae</taxon>
        <taxon>Streptophyta</taxon>
        <taxon>Embryophyta</taxon>
        <taxon>Tracheophyta</taxon>
        <taxon>Spermatophyta</taxon>
        <taxon>Magnoliopsida</taxon>
        <taxon>eudicotyledons</taxon>
        <taxon>Gunneridae</taxon>
        <taxon>Pentapetalae</taxon>
        <taxon>asterids</taxon>
        <taxon>lamiids</taxon>
        <taxon>Solanales</taxon>
        <taxon>Solanaceae</taxon>
        <taxon>Solanoideae</taxon>
        <taxon>Datureae</taxon>
        <taxon>Datura</taxon>
    </lineage>
</organism>
<sequence>MPTRQEQPFVNVWSNTSQLLRSDESKASLLDYNKPSLVHSVLQWCIGRSCRNRDIVTMTKSLRVHIIPYIPCEAVRGMNKVYKHRVYGSELQDTETRDFQEFLDNFGLCELTTIRGITSNHIKKLQLADGTWIVNENQVKDDKVNLELLLEYLPATNPEVCSVVSAEQRITTPVDSSCLPRGGREGTEGVTERPKYPMKKDVENNVFPKEKNEYNEANFKMLEKNVKAKCILVCGLGPDEYNRISGCTSRKQLRNTFVNAHLGTM</sequence>
<keyword evidence="2" id="KW-1185">Reference proteome</keyword>